<comment type="caution">
    <text evidence="1">The sequence shown here is derived from an EMBL/GenBank/DDBJ whole genome shotgun (WGS) entry which is preliminary data.</text>
</comment>
<sequence length="123" mass="14712">MANLWIKLQFFYNDKVEQSRVELTQALNAYFPREQYMITSEVYEANRRTLLSKGLAIKIRKDSLHKDIKLIKPISGNWTLVDQTKNRYVYENELYRVYVTKDPLNDGYIVVLARNNWLELLHL</sequence>
<dbReference type="EMBL" id="AMEX01000039">
    <property type="protein sequence ID" value="EKY18214.1"/>
    <property type="molecule type" value="Genomic_DNA"/>
</dbReference>
<reference evidence="1 2" key="1">
    <citation type="submission" date="2012-05" db="EMBL/GenBank/DDBJ databases">
        <authorList>
            <person name="Weinstock G."/>
            <person name="Sodergren E."/>
            <person name="Lobos E.A."/>
            <person name="Fulton L."/>
            <person name="Fulton R."/>
            <person name="Courtney L."/>
            <person name="Fronick C."/>
            <person name="O'Laughlin M."/>
            <person name="Godfrey J."/>
            <person name="Wilson R.M."/>
            <person name="Miner T."/>
            <person name="Farmer C."/>
            <person name="Delehaunty K."/>
            <person name="Cordes M."/>
            <person name="Minx P."/>
            <person name="Tomlinson C."/>
            <person name="Chen J."/>
            <person name="Wollam A."/>
            <person name="Pepin K.H."/>
            <person name="Bhonagiri V."/>
            <person name="Zhang X."/>
            <person name="Suruliraj S."/>
            <person name="Warren W."/>
            <person name="Mitreva M."/>
            <person name="Mardis E.R."/>
            <person name="Wilson R.K."/>
        </authorList>
    </citation>
    <scope>NUCLEOTIDE SEQUENCE [LARGE SCALE GENOMIC DNA]</scope>
    <source>
        <strain evidence="1 2">KON</strain>
    </source>
</reference>
<name>A0ABP2SQI6_9FIRM</name>
<accession>A0ABP2SQI6</accession>
<protein>
    <submittedName>
        <fullName evidence="1">Uncharacterized protein</fullName>
    </submittedName>
</protein>
<evidence type="ECO:0000313" key="2">
    <source>
        <dbReference type="Proteomes" id="UP000010412"/>
    </source>
</evidence>
<gene>
    <name evidence="1" type="ORF">HMPREF0870_01522</name>
</gene>
<dbReference type="Proteomes" id="UP000010412">
    <property type="component" value="Unassembled WGS sequence"/>
</dbReference>
<organism evidence="1 2">
    <name type="scientific">Veillonella atypica KON</name>
    <dbReference type="NCBI Taxonomy" id="1128111"/>
    <lineage>
        <taxon>Bacteria</taxon>
        <taxon>Bacillati</taxon>
        <taxon>Bacillota</taxon>
        <taxon>Negativicutes</taxon>
        <taxon>Veillonellales</taxon>
        <taxon>Veillonellaceae</taxon>
        <taxon>Veillonella</taxon>
    </lineage>
</organism>
<dbReference type="RefSeq" id="WP_005384508.1">
    <property type="nucleotide sequence ID" value="NZ_KB291595.1"/>
</dbReference>
<proteinExistence type="predicted"/>
<evidence type="ECO:0000313" key="1">
    <source>
        <dbReference type="EMBL" id="EKY18214.1"/>
    </source>
</evidence>
<keyword evidence="2" id="KW-1185">Reference proteome</keyword>